<evidence type="ECO:0000256" key="7">
    <source>
        <dbReference type="ARBA" id="ARBA00047899"/>
    </source>
</evidence>
<evidence type="ECO:0000256" key="6">
    <source>
        <dbReference type="ARBA" id="ARBA00022840"/>
    </source>
</evidence>
<dbReference type="InterPro" id="IPR050660">
    <property type="entry name" value="NEK_Ser/Thr_kinase"/>
</dbReference>
<comment type="catalytic activity">
    <reaction evidence="7">
        <text>L-threonyl-[protein] + ATP = O-phospho-L-threonyl-[protein] + ADP + H(+)</text>
        <dbReference type="Rhea" id="RHEA:46608"/>
        <dbReference type="Rhea" id="RHEA-COMP:11060"/>
        <dbReference type="Rhea" id="RHEA-COMP:11605"/>
        <dbReference type="ChEBI" id="CHEBI:15378"/>
        <dbReference type="ChEBI" id="CHEBI:30013"/>
        <dbReference type="ChEBI" id="CHEBI:30616"/>
        <dbReference type="ChEBI" id="CHEBI:61977"/>
        <dbReference type="ChEBI" id="CHEBI:456216"/>
        <dbReference type="EC" id="2.7.11.1"/>
    </reaction>
</comment>
<dbReference type="PANTHER" id="PTHR43671:SF98">
    <property type="entry name" value="SERINE_THREONINE-PROTEIN KINASE NEK11"/>
    <property type="match status" value="1"/>
</dbReference>
<dbReference type="OrthoDB" id="9791419at2"/>
<evidence type="ECO:0000256" key="3">
    <source>
        <dbReference type="ARBA" id="ARBA00022679"/>
    </source>
</evidence>
<keyword evidence="4" id="KW-0547">Nucleotide-binding</keyword>
<reference evidence="12" key="1">
    <citation type="submission" date="2016-10" db="EMBL/GenBank/DDBJ databases">
        <authorList>
            <person name="Varghese N."/>
            <person name="Submissions S."/>
        </authorList>
    </citation>
    <scope>NUCLEOTIDE SEQUENCE [LARGE SCALE GENOMIC DNA]</scope>
    <source>
        <strain evidence="12">Nm69</strain>
    </source>
</reference>
<dbReference type="AlphaFoldDB" id="A0A1I4AUC7"/>
<dbReference type="SUPFAM" id="SSF56112">
    <property type="entry name" value="Protein kinase-like (PK-like)"/>
    <property type="match status" value="1"/>
</dbReference>
<comment type="catalytic activity">
    <reaction evidence="8">
        <text>L-seryl-[protein] + ATP = O-phospho-L-seryl-[protein] + ADP + H(+)</text>
        <dbReference type="Rhea" id="RHEA:17989"/>
        <dbReference type="Rhea" id="RHEA-COMP:9863"/>
        <dbReference type="Rhea" id="RHEA-COMP:11604"/>
        <dbReference type="ChEBI" id="CHEBI:15378"/>
        <dbReference type="ChEBI" id="CHEBI:29999"/>
        <dbReference type="ChEBI" id="CHEBI:30616"/>
        <dbReference type="ChEBI" id="CHEBI:83421"/>
        <dbReference type="ChEBI" id="CHEBI:456216"/>
        <dbReference type="EC" id="2.7.11.1"/>
    </reaction>
</comment>
<evidence type="ECO:0000256" key="4">
    <source>
        <dbReference type="ARBA" id="ARBA00022741"/>
    </source>
</evidence>
<evidence type="ECO:0000259" key="10">
    <source>
        <dbReference type="PROSITE" id="PS50011"/>
    </source>
</evidence>
<dbReference type="PROSITE" id="PS50011">
    <property type="entry name" value="PROTEIN_KINASE_DOM"/>
    <property type="match status" value="1"/>
</dbReference>
<dbReference type="STRING" id="52441.SAMN05216302_101011"/>
<dbReference type="GO" id="GO:0004674">
    <property type="term" value="F:protein serine/threonine kinase activity"/>
    <property type="evidence" value="ECO:0007669"/>
    <property type="project" value="UniProtKB-KW"/>
</dbReference>
<evidence type="ECO:0000256" key="8">
    <source>
        <dbReference type="ARBA" id="ARBA00048679"/>
    </source>
</evidence>
<keyword evidence="6" id="KW-0067">ATP-binding</keyword>
<organism evidence="11 12">
    <name type="scientific">Nitrosomonas aestuarii</name>
    <dbReference type="NCBI Taxonomy" id="52441"/>
    <lineage>
        <taxon>Bacteria</taxon>
        <taxon>Pseudomonadati</taxon>
        <taxon>Pseudomonadota</taxon>
        <taxon>Betaproteobacteria</taxon>
        <taxon>Nitrosomonadales</taxon>
        <taxon>Nitrosomonadaceae</taxon>
        <taxon>Nitrosomonas</taxon>
    </lineage>
</organism>
<feature type="compositionally biased region" description="Polar residues" evidence="9">
    <location>
        <begin position="355"/>
        <end position="370"/>
    </location>
</feature>
<dbReference type="EMBL" id="FOSP01000010">
    <property type="protein sequence ID" value="SFK59319.1"/>
    <property type="molecule type" value="Genomic_DNA"/>
</dbReference>
<dbReference type="EC" id="2.7.11.1" evidence="1"/>
<evidence type="ECO:0000256" key="1">
    <source>
        <dbReference type="ARBA" id="ARBA00012513"/>
    </source>
</evidence>
<feature type="domain" description="Protein kinase" evidence="10">
    <location>
        <begin position="18"/>
        <end position="294"/>
    </location>
</feature>
<evidence type="ECO:0000256" key="2">
    <source>
        <dbReference type="ARBA" id="ARBA00022527"/>
    </source>
</evidence>
<keyword evidence="12" id="KW-1185">Reference proteome</keyword>
<dbReference type="RefSeq" id="WP_090698827.1">
    <property type="nucleotide sequence ID" value="NZ_FOSP01000010.1"/>
</dbReference>
<gene>
    <name evidence="11" type="ORF">SAMN05216302_101011</name>
</gene>
<dbReference type="InterPro" id="IPR011009">
    <property type="entry name" value="Kinase-like_dom_sf"/>
</dbReference>
<evidence type="ECO:0000313" key="12">
    <source>
        <dbReference type="Proteomes" id="UP000199533"/>
    </source>
</evidence>
<sequence length="551" mass="60803">MTHIHNQILPQDTQIGVYEIKNATKIGSFDITYRAWNHHLKEHVEIQEYFPHELAIRTDDGLGVTEKSVVEKESFKHGLKVFLNQAEALVQIEHPNAVTAENILQFNGTAYLIKPCREGVPLSKLVQSPTSFSETEIKFILTSILNALQLIHDHKIVHSGIQPETIWLSKEGEPILVDFAGARLTIAARTARVADELAIGYAPAEQYEHADTPGPATDFYALGATMYFCMTHRKPAAAQTRKMALSEGEPDPLVPISELPGAAFSAELAQTLKWMLQLQYADRPQSAAEILALLKSEQADDRVTPTASALEPQDTVSDHPATKKYIWAGTITGIVALIAVGLWLSESTSDLFDNEPVSASETANQSSALTVAQPDQEVDPVEVSGNEEQLEKLENDLITESPTAASLPTAQPELVDTITIAPQSKTSQQLTAIDKSFSQSEESDIPEAAVDKNFINKHLNAAENAIKHERLTTPSSDNAYQYYQMVLAMEPDNAQALAGLQRIVDRYIQFIESTKHRAELDTARLYLQRAESVLPNDPKLQSIREELAARD</sequence>
<dbReference type="Pfam" id="PF00069">
    <property type="entry name" value="Pkinase"/>
    <property type="match status" value="1"/>
</dbReference>
<evidence type="ECO:0000256" key="5">
    <source>
        <dbReference type="ARBA" id="ARBA00022777"/>
    </source>
</evidence>
<keyword evidence="2 11" id="KW-0723">Serine/threonine-protein kinase</keyword>
<dbReference type="Gene3D" id="1.10.510.10">
    <property type="entry name" value="Transferase(Phosphotransferase) domain 1"/>
    <property type="match status" value="1"/>
</dbReference>
<keyword evidence="3" id="KW-0808">Transferase</keyword>
<feature type="region of interest" description="Disordered" evidence="9">
    <location>
        <begin position="355"/>
        <end position="379"/>
    </location>
</feature>
<dbReference type="SMART" id="SM00220">
    <property type="entry name" value="S_TKc"/>
    <property type="match status" value="1"/>
</dbReference>
<name>A0A1I4AUC7_9PROT</name>
<dbReference type="InterPro" id="IPR000719">
    <property type="entry name" value="Prot_kinase_dom"/>
</dbReference>
<dbReference type="GO" id="GO:0005524">
    <property type="term" value="F:ATP binding"/>
    <property type="evidence" value="ECO:0007669"/>
    <property type="project" value="UniProtKB-KW"/>
</dbReference>
<keyword evidence="5 11" id="KW-0418">Kinase</keyword>
<dbReference type="Proteomes" id="UP000199533">
    <property type="component" value="Unassembled WGS sequence"/>
</dbReference>
<evidence type="ECO:0000313" key="11">
    <source>
        <dbReference type="EMBL" id="SFK59319.1"/>
    </source>
</evidence>
<proteinExistence type="predicted"/>
<protein>
    <recommendedName>
        <fullName evidence="1">non-specific serine/threonine protein kinase</fullName>
        <ecNumber evidence="1">2.7.11.1</ecNumber>
    </recommendedName>
</protein>
<dbReference type="PANTHER" id="PTHR43671">
    <property type="entry name" value="SERINE/THREONINE-PROTEIN KINASE NEK"/>
    <property type="match status" value="1"/>
</dbReference>
<accession>A0A1I4AUC7</accession>
<evidence type="ECO:0000256" key="9">
    <source>
        <dbReference type="SAM" id="MobiDB-lite"/>
    </source>
</evidence>